<dbReference type="SUPFAM" id="SSF49265">
    <property type="entry name" value="Fibronectin type III"/>
    <property type="match status" value="1"/>
</dbReference>
<gene>
    <name evidence="5" type="ORF">DME_LOCUS7351</name>
</gene>
<evidence type="ECO:0000256" key="1">
    <source>
        <dbReference type="ARBA" id="ARBA00022737"/>
    </source>
</evidence>
<dbReference type="CDD" id="cd00063">
    <property type="entry name" value="FN3"/>
    <property type="match status" value="2"/>
</dbReference>
<dbReference type="PANTHER" id="PTHR13817">
    <property type="entry name" value="TITIN"/>
    <property type="match status" value="1"/>
</dbReference>
<evidence type="ECO:0000313" key="5">
    <source>
        <dbReference type="EMBL" id="VDN57378.1"/>
    </source>
</evidence>
<dbReference type="PROSITE" id="PS50853">
    <property type="entry name" value="FN3"/>
    <property type="match status" value="1"/>
</dbReference>
<dbReference type="PROSITE" id="PS50835">
    <property type="entry name" value="IG_LIKE"/>
    <property type="match status" value="1"/>
</dbReference>
<reference evidence="5 7" key="2">
    <citation type="submission" date="2018-11" db="EMBL/GenBank/DDBJ databases">
        <authorList>
            <consortium name="Pathogen Informatics"/>
        </authorList>
    </citation>
    <scope>NUCLEOTIDE SEQUENCE [LARGE SCALE GENOMIC DNA]</scope>
</reference>
<keyword evidence="1" id="KW-0677">Repeat</keyword>
<dbReference type="GO" id="GO:0045202">
    <property type="term" value="C:synapse"/>
    <property type="evidence" value="ECO:0007669"/>
    <property type="project" value="TreeGrafter"/>
</dbReference>
<evidence type="ECO:0000313" key="8">
    <source>
        <dbReference type="WBParaSite" id="DME_0000319201-mRNA-1"/>
    </source>
</evidence>
<dbReference type="InterPro" id="IPR036179">
    <property type="entry name" value="Ig-like_dom_sf"/>
</dbReference>
<evidence type="ECO:0000313" key="7">
    <source>
        <dbReference type="Proteomes" id="UP000274756"/>
    </source>
</evidence>
<dbReference type="Gene3D" id="2.60.40.10">
    <property type="entry name" value="Immunoglobulins"/>
    <property type="match status" value="2"/>
</dbReference>
<sequence length="544" mass="61054">MYSFLLIFAIILHFVLHIIYASTVSMCCHRRGVSEACSNLLCDPTKPPNDFDVYNIFDHKINCLPHMKNIAECLADGRNHIYCCINDAKDRDENACFGLCAGEGLNNLERWDNYQTCLALNIATMYKCFERGYLNIPSPPTATRIISKDMTSAVFTWSPPESNPHLAYSYHVVCRESDNGVTEMTIDTRSTKVTLTGLRADSKYSVAVAAVSRDGIQRSLLSDILYFYTAGVAPRISAYKQHVSISRKSEFVTLACRMQIPGTMHTSAHIQWMKRNDKNGQYYILSGNRYSLTNYISSHGQPRLYVSTLHIQPLQISDFGTYRCIASNDFGTSSSNIQLSIRKVTFASPIPPELPYQCCQRQNIRSPCASICGTQAGKRGVLRAETFMNNQCDDEIGKFLSCTIAGIDEGECCLRNKVPNACLPLCDETLEAGNEIPFTCALHTFSIFECRMQNAEKRPKPVTGLKANSFGDTTLVSWNRVDTADIYYIYWKRKSAISWEMRSISNTDKRINGAEEIVVLASNDFGNSPASQLDFDGNRWVPLN</sequence>
<reference evidence="8" key="1">
    <citation type="submission" date="2017-02" db="UniProtKB">
        <authorList>
            <consortium name="WormBaseParasite"/>
        </authorList>
    </citation>
    <scope>IDENTIFICATION</scope>
</reference>
<dbReference type="GO" id="GO:0007416">
    <property type="term" value="P:synapse assembly"/>
    <property type="evidence" value="ECO:0007669"/>
    <property type="project" value="TreeGrafter"/>
</dbReference>
<dbReference type="InterPro" id="IPR002602">
    <property type="entry name" value="DB"/>
</dbReference>
<dbReference type="InterPro" id="IPR013783">
    <property type="entry name" value="Ig-like_fold"/>
</dbReference>
<feature type="domain" description="Ig-like" evidence="3">
    <location>
        <begin position="234"/>
        <end position="340"/>
    </location>
</feature>
<dbReference type="InterPro" id="IPR003961">
    <property type="entry name" value="FN3_dom"/>
</dbReference>
<dbReference type="SUPFAM" id="SSF48726">
    <property type="entry name" value="Immunoglobulin"/>
    <property type="match status" value="1"/>
</dbReference>
<feature type="signal peptide" evidence="2">
    <location>
        <begin position="1"/>
        <end position="21"/>
    </location>
</feature>
<evidence type="ECO:0000259" key="3">
    <source>
        <dbReference type="PROSITE" id="PS50835"/>
    </source>
</evidence>
<dbReference type="Pfam" id="PF00041">
    <property type="entry name" value="fn3"/>
    <property type="match status" value="1"/>
</dbReference>
<dbReference type="CDD" id="cd00096">
    <property type="entry name" value="Ig"/>
    <property type="match status" value="1"/>
</dbReference>
<proteinExistence type="predicted"/>
<keyword evidence="7" id="KW-1185">Reference proteome</keyword>
<feature type="domain" description="Fibronectin type-III" evidence="4">
    <location>
        <begin position="139"/>
        <end position="232"/>
    </location>
</feature>
<dbReference type="InterPro" id="IPR007110">
    <property type="entry name" value="Ig-like_dom"/>
</dbReference>
<dbReference type="PANTHER" id="PTHR13817:SF166">
    <property type="entry name" value="NEURONAL IGCAM-RELATED"/>
    <property type="match status" value="1"/>
</dbReference>
<organism evidence="6 8">
    <name type="scientific">Dracunculus medinensis</name>
    <name type="common">Guinea worm</name>
    <dbReference type="NCBI Taxonomy" id="318479"/>
    <lineage>
        <taxon>Eukaryota</taxon>
        <taxon>Metazoa</taxon>
        <taxon>Ecdysozoa</taxon>
        <taxon>Nematoda</taxon>
        <taxon>Chromadorea</taxon>
        <taxon>Rhabditida</taxon>
        <taxon>Spirurina</taxon>
        <taxon>Dracunculoidea</taxon>
        <taxon>Dracunculidae</taxon>
        <taxon>Dracunculus</taxon>
    </lineage>
</organism>
<dbReference type="Proteomes" id="UP000038040">
    <property type="component" value="Unplaced"/>
</dbReference>
<feature type="chain" id="PRO_5041040969" evidence="2">
    <location>
        <begin position="22"/>
        <end position="544"/>
    </location>
</feature>
<dbReference type="Proteomes" id="UP000274756">
    <property type="component" value="Unassembled WGS sequence"/>
</dbReference>
<keyword evidence="2" id="KW-0732">Signal</keyword>
<dbReference type="GO" id="GO:0007156">
    <property type="term" value="P:homophilic cell adhesion via plasma membrane adhesion molecules"/>
    <property type="evidence" value="ECO:0007669"/>
    <property type="project" value="TreeGrafter"/>
</dbReference>
<name>A0A0N4U846_DRAME</name>
<dbReference type="InterPro" id="IPR050964">
    <property type="entry name" value="Striated_Muscle_Regulatory"/>
</dbReference>
<dbReference type="EMBL" id="UYYG01001160">
    <property type="protein sequence ID" value="VDN57378.1"/>
    <property type="molecule type" value="Genomic_DNA"/>
</dbReference>
<dbReference type="InterPro" id="IPR003599">
    <property type="entry name" value="Ig_sub"/>
</dbReference>
<evidence type="ECO:0000313" key="6">
    <source>
        <dbReference type="Proteomes" id="UP000038040"/>
    </source>
</evidence>
<dbReference type="Pfam" id="PF01682">
    <property type="entry name" value="DB"/>
    <property type="match status" value="2"/>
</dbReference>
<dbReference type="Pfam" id="PF13927">
    <property type="entry name" value="Ig_3"/>
    <property type="match status" value="1"/>
</dbReference>
<dbReference type="SMART" id="SM00060">
    <property type="entry name" value="FN3"/>
    <property type="match status" value="2"/>
</dbReference>
<dbReference type="SMART" id="SM00409">
    <property type="entry name" value="IG"/>
    <property type="match status" value="1"/>
</dbReference>
<evidence type="ECO:0000259" key="4">
    <source>
        <dbReference type="PROSITE" id="PS50853"/>
    </source>
</evidence>
<accession>A0A0N4U846</accession>
<dbReference type="AlphaFoldDB" id="A0A0N4U846"/>
<dbReference type="WBParaSite" id="DME_0000319201-mRNA-1">
    <property type="protein sequence ID" value="DME_0000319201-mRNA-1"/>
    <property type="gene ID" value="DME_0000319201"/>
</dbReference>
<dbReference type="OrthoDB" id="5843172at2759"/>
<protein>
    <submittedName>
        <fullName evidence="8">Ig-like and fibronectin type-III domain-containing protein C25G4.10</fullName>
    </submittedName>
</protein>
<evidence type="ECO:0000256" key="2">
    <source>
        <dbReference type="SAM" id="SignalP"/>
    </source>
</evidence>
<dbReference type="InterPro" id="IPR036116">
    <property type="entry name" value="FN3_sf"/>
</dbReference>